<accession>A0A5N6SKZ1</accession>
<dbReference type="Proteomes" id="UP000325672">
    <property type="component" value="Unassembled WGS sequence"/>
</dbReference>
<feature type="transmembrane region" description="Helical" evidence="2">
    <location>
        <begin position="40"/>
        <end position="57"/>
    </location>
</feature>
<organism evidence="4 5">
    <name type="scientific">Aspergillus pseudotamarii</name>
    <dbReference type="NCBI Taxonomy" id="132259"/>
    <lineage>
        <taxon>Eukaryota</taxon>
        <taxon>Fungi</taxon>
        <taxon>Dikarya</taxon>
        <taxon>Ascomycota</taxon>
        <taxon>Pezizomycotina</taxon>
        <taxon>Eurotiomycetes</taxon>
        <taxon>Eurotiomycetidae</taxon>
        <taxon>Eurotiales</taxon>
        <taxon>Aspergillaceae</taxon>
        <taxon>Aspergillus</taxon>
        <taxon>Aspergillus subgen. Circumdati</taxon>
    </lineage>
</organism>
<reference evidence="4 5" key="1">
    <citation type="submission" date="2019-04" db="EMBL/GenBank/DDBJ databases">
        <title>Friends and foes A comparative genomics study of 23 Aspergillus species from section Flavi.</title>
        <authorList>
            <consortium name="DOE Joint Genome Institute"/>
            <person name="Kjaerbolling I."/>
            <person name="Vesth T."/>
            <person name="Frisvad J.C."/>
            <person name="Nybo J.L."/>
            <person name="Theobald S."/>
            <person name="Kildgaard S."/>
            <person name="Isbrandt T."/>
            <person name="Kuo A."/>
            <person name="Sato A."/>
            <person name="Lyhne E.K."/>
            <person name="Kogle M.E."/>
            <person name="Wiebenga A."/>
            <person name="Kun R.S."/>
            <person name="Lubbers R.J."/>
            <person name="Makela M.R."/>
            <person name="Barry K."/>
            <person name="Chovatia M."/>
            <person name="Clum A."/>
            <person name="Daum C."/>
            <person name="Haridas S."/>
            <person name="He G."/>
            <person name="LaButti K."/>
            <person name="Lipzen A."/>
            <person name="Mondo S."/>
            <person name="Riley R."/>
            <person name="Salamov A."/>
            <person name="Simmons B.A."/>
            <person name="Magnuson J.K."/>
            <person name="Henrissat B."/>
            <person name="Mortensen U.H."/>
            <person name="Larsen T.O."/>
            <person name="Devries R.P."/>
            <person name="Grigoriev I.V."/>
            <person name="Machida M."/>
            <person name="Baker S.E."/>
            <person name="Andersen M.R."/>
        </authorList>
    </citation>
    <scope>NUCLEOTIDE SEQUENCE [LARGE SCALE GENOMIC DNA]</scope>
    <source>
        <strain evidence="4 5">CBS 117625</strain>
    </source>
</reference>
<dbReference type="GeneID" id="43639625"/>
<dbReference type="PANTHER" id="PTHR35395">
    <property type="entry name" value="DUF6536 DOMAIN-CONTAINING PROTEIN"/>
    <property type="match status" value="1"/>
</dbReference>
<feature type="domain" description="DUF6536" evidence="3">
    <location>
        <begin position="1"/>
        <end position="79"/>
    </location>
</feature>
<keyword evidence="5" id="KW-1185">Reference proteome</keyword>
<proteinExistence type="predicted"/>
<dbReference type="AlphaFoldDB" id="A0A5N6SKZ1"/>
<feature type="region of interest" description="Disordered" evidence="1">
    <location>
        <begin position="295"/>
        <end position="317"/>
    </location>
</feature>
<keyword evidence="2" id="KW-1133">Transmembrane helix</keyword>
<dbReference type="InterPro" id="IPR046623">
    <property type="entry name" value="DUF6536"/>
</dbReference>
<evidence type="ECO:0000256" key="2">
    <source>
        <dbReference type="SAM" id="Phobius"/>
    </source>
</evidence>
<dbReference type="Pfam" id="PF20163">
    <property type="entry name" value="DUF6536"/>
    <property type="match status" value="1"/>
</dbReference>
<feature type="non-terminal residue" evidence="4">
    <location>
        <position position="333"/>
    </location>
</feature>
<evidence type="ECO:0000313" key="5">
    <source>
        <dbReference type="Proteomes" id="UP000325672"/>
    </source>
</evidence>
<dbReference type="RefSeq" id="XP_031910493.1">
    <property type="nucleotide sequence ID" value="XM_032055415.1"/>
</dbReference>
<keyword evidence="2" id="KW-0812">Transmembrane</keyword>
<gene>
    <name evidence="4" type="ORF">BDV38DRAFT_255458</name>
</gene>
<feature type="transmembrane region" description="Helical" evidence="2">
    <location>
        <begin position="231"/>
        <end position="250"/>
    </location>
</feature>
<evidence type="ECO:0000313" key="4">
    <source>
        <dbReference type="EMBL" id="KAE8134430.1"/>
    </source>
</evidence>
<keyword evidence="2" id="KW-0472">Membrane</keyword>
<dbReference type="OrthoDB" id="5429634at2759"/>
<dbReference type="EMBL" id="ML743604">
    <property type="protein sequence ID" value="KAE8134430.1"/>
    <property type="molecule type" value="Genomic_DNA"/>
</dbReference>
<dbReference type="PANTHER" id="PTHR35395:SF1">
    <property type="entry name" value="DUF6536 DOMAIN-CONTAINING PROTEIN"/>
    <property type="match status" value="1"/>
</dbReference>
<name>A0A5N6SKZ1_ASPPS</name>
<sequence length="333" mass="37250">MQTLVAPTRDEIDLFHAKRRWLEIGGSSFRNLFAIPLSRLGLWLILLLTATPFHLLYNSVIFESLSYNEYWSFVAPSDFDAQNIQNLTTPALENCFRADISSGPNDINSGKSMDWDQIVQITMGERSEKISPEQCAEYTDEESYYPSGYKGLIYLASELAMKDGGDIAVLRSTGTSRTQSVYTAPFTNPNLPTTKFDECADPISSSTIYRFSGCLAFEGKKNCQLLLNPPIAVIISLATLMKVVAMFLAAHLQRTRAPPLLTTGDAVASFLERPDDTTKGMCWASRRCMKKGNWRPSSVLSTGQPPTREYRHLSPPRQWRKASSPSYWAVTSI</sequence>
<evidence type="ECO:0000256" key="1">
    <source>
        <dbReference type="SAM" id="MobiDB-lite"/>
    </source>
</evidence>
<protein>
    <recommendedName>
        <fullName evidence="3">DUF6536 domain-containing protein</fullName>
    </recommendedName>
</protein>
<feature type="compositionally biased region" description="Polar residues" evidence="1">
    <location>
        <begin position="295"/>
        <end position="305"/>
    </location>
</feature>
<evidence type="ECO:0000259" key="3">
    <source>
        <dbReference type="Pfam" id="PF20163"/>
    </source>
</evidence>